<evidence type="ECO:0000256" key="3">
    <source>
        <dbReference type="ARBA" id="ARBA00022737"/>
    </source>
</evidence>
<dbReference type="SMART" id="SM00015">
    <property type="entry name" value="IQ"/>
    <property type="match status" value="2"/>
</dbReference>
<accession>A0A7N1A6F5</accession>
<evidence type="ECO:0000313" key="9">
    <source>
        <dbReference type="Proteomes" id="UP000594263"/>
    </source>
</evidence>
<dbReference type="GO" id="GO:0009574">
    <property type="term" value="C:preprophase band"/>
    <property type="evidence" value="ECO:0007669"/>
    <property type="project" value="EnsemblPlants"/>
</dbReference>
<evidence type="ECO:0000256" key="2">
    <source>
        <dbReference type="ARBA" id="ARBA00022490"/>
    </source>
</evidence>
<reference evidence="8" key="1">
    <citation type="submission" date="2021-01" db="UniProtKB">
        <authorList>
            <consortium name="EnsemblPlants"/>
        </authorList>
    </citation>
    <scope>IDENTIFICATION</scope>
</reference>
<dbReference type="Gramene" id="Kaladp0515s0229.1.v1.1">
    <property type="protein sequence ID" value="Kaladp0515s0229.1.v1.1"/>
    <property type="gene ID" value="Kaladp0515s0229.v1.1"/>
</dbReference>
<name>A0A7N1A6F5_KALFE</name>
<dbReference type="GO" id="GO:0005874">
    <property type="term" value="C:microtubule"/>
    <property type="evidence" value="ECO:0007669"/>
    <property type="project" value="EnsemblPlants"/>
</dbReference>
<dbReference type="GO" id="GO:0009524">
    <property type="term" value="C:phragmoplast"/>
    <property type="evidence" value="ECO:0007669"/>
    <property type="project" value="EnsemblPlants"/>
</dbReference>
<comment type="similarity">
    <text evidence="5">Belongs to the IQD family.</text>
</comment>
<dbReference type="Gene3D" id="1.20.5.190">
    <property type="match status" value="1"/>
</dbReference>
<proteinExistence type="inferred from homology"/>
<dbReference type="GO" id="GO:0016607">
    <property type="term" value="C:nuclear speck"/>
    <property type="evidence" value="ECO:0007669"/>
    <property type="project" value="EnsemblPlants"/>
</dbReference>
<evidence type="ECO:0008006" key="10">
    <source>
        <dbReference type="Google" id="ProtNLM"/>
    </source>
</evidence>
<evidence type="ECO:0000256" key="5">
    <source>
        <dbReference type="ARBA" id="ARBA00024341"/>
    </source>
</evidence>
<organism evidence="8 9">
    <name type="scientific">Kalanchoe fedtschenkoi</name>
    <name type="common">Lavender scallops</name>
    <name type="synonym">South American air plant</name>
    <dbReference type="NCBI Taxonomy" id="63787"/>
    <lineage>
        <taxon>Eukaryota</taxon>
        <taxon>Viridiplantae</taxon>
        <taxon>Streptophyta</taxon>
        <taxon>Embryophyta</taxon>
        <taxon>Tracheophyta</taxon>
        <taxon>Spermatophyta</taxon>
        <taxon>Magnoliopsida</taxon>
        <taxon>eudicotyledons</taxon>
        <taxon>Gunneridae</taxon>
        <taxon>Pentapetalae</taxon>
        <taxon>Saxifragales</taxon>
        <taxon>Crassulaceae</taxon>
        <taxon>Kalanchoe</taxon>
    </lineage>
</organism>
<dbReference type="FunFam" id="1.20.5.190:FF:000062">
    <property type="entry name" value="IQ-domain 11"/>
    <property type="match status" value="1"/>
</dbReference>
<dbReference type="OMA" id="EMDKANW"/>
<comment type="subunit">
    <text evidence="6">Binds to multiple calmodulin (CaM) in the presence of Ca(2+) and CaM-like proteins.</text>
</comment>
<dbReference type="PANTHER" id="PTHR32295">
    <property type="entry name" value="IQ-DOMAIN 5-RELATED"/>
    <property type="match status" value="1"/>
</dbReference>
<keyword evidence="4" id="KW-0112">Calmodulin-binding</keyword>
<sequence>MGGSGKWVKALIGLKKSDNKKDETEKVKGKKWRLWRSSSADMGRRRGRGGREAASDGYESASASLHNEAFTAAMATVLRAPAKEFKVVKQEWAAMRIQTAFRGFLARRALRALKGVVRLQALVRGRLVRKQAAVTLRCMQALVRVQARIRARRVRMSTEGQAVQKVIDEHRSKADLLREAEEGWCQSKGTLDDVKTKIQMKQEGAFKRERAIAYALAQKQWKANQSSNAPMSVSLKAHEFDKNSWGWSWLERWMAAKPWENRLMEQQSHKKLFETSPLLKGFVDSKLRAPPNLKLASEPPSHVKVRRTGVSTRISAKPPLMGTRSSSSPNSEFRYDESSASSSFCTSTTPVSGKGALASTGESNNCRKPNYMTMTESIKLKQRNGSSLSYRAQRQQSMDDFQFLNKSGTFSSHADSKSIPGVNPPSANFSRPLCAAAQLKRYSKKNTEMQNCYYD</sequence>
<evidence type="ECO:0000256" key="1">
    <source>
        <dbReference type="ARBA" id="ARBA00004496"/>
    </source>
</evidence>
<keyword evidence="9" id="KW-1185">Reference proteome</keyword>
<dbReference type="Proteomes" id="UP000594263">
    <property type="component" value="Unplaced"/>
</dbReference>
<dbReference type="AlphaFoldDB" id="A0A7N1A6F5"/>
<feature type="region of interest" description="Disordered" evidence="7">
    <location>
        <begin position="315"/>
        <end position="336"/>
    </location>
</feature>
<keyword evidence="2" id="KW-0963">Cytoplasm</keyword>
<dbReference type="InterPro" id="IPR000048">
    <property type="entry name" value="IQ_motif_EF-hand-BS"/>
</dbReference>
<comment type="subcellular location">
    <subcellularLocation>
        <location evidence="1">Cytoplasm</location>
    </subcellularLocation>
</comment>
<dbReference type="Pfam" id="PF00612">
    <property type="entry name" value="IQ"/>
    <property type="match status" value="2"/>
</dbReference>
<protein>
    <recommendedName>
        <fullName evidence="10">Calmodulin binding protein</fullName>
    </recommendedName>
</protein>
<dbReference type="GO" id="GO:0005516">
    <property type="term" value="F:calmodulin binding"/>
    <property type="evidence" value="ECO:0007669"/>
    <property type="project" value="UniProtKB-KW"/>
</dbReference>
<evidence type="ECO:0000256" key="7">
    <source>
        <dbReference type="SAM" id="MobiDB-lite"/>
    </source>
</evidence>
<evidence type="ECO:0000256" key="4">
    <source>
        <dbReference type="ARBA" id="ARBA00022860"/>
    </source>
</evidence>
<dbReference type="PROSITE" id="PS50096">
    <property type="entry name" value="IQ"/>
    <property type="match status" value="2"/>
</dbReference>
<evidence type="ECO:0000313" key="8">
    <source>
        <dbReference type="EnsemblPlants" id="Kaladp0515s0229.1.v1.1"/>
    </source>
</evidence>
<dbReference type="PANTHER" id="PTHR32295:SF95">
    <property type="entry name" value="PROTEIN IQ-DOMAIN 6"/>
    <property type="match status" value="1"/>
</dbReference>
<dbReference type="EnsemblPlants" id="Kaladp0515s0229.1.v1.1">
    <property type="protein sequence ID" value="Kaladp0515s0229.1.v1.1"/>
    <property type="gene ID" value="Kaladp0515s0229.v1.1"/>
</dbReference>
<keyword evidence="3" id="KW-0677">Repeat</keyword>
<evidence type="ECO:0000256" key="6">
    <source>
        <dbReference type="ARBA" id="ARBA00024378"/>
    </source>
</evidence>